<dbReference type="Pfam" id="PF00593">
    <property type="entry name" value="TonB_dep_Rec_b-barrel"/>
    <property type="match status" value="1"/>
</dbReference>
<keyword evidence="4 10" id="KW-0812">Transmembrane</keyword>
<evidence type="ECO:0000256" key="8">
    <source>
        <dbReference type="ARBA" id="ARBA00023136"/>
    </source>
</evidence>
<evidence type="ECO:0000256" key="4">
    <source>
        <dbReference type="ARBA" id="ARBA00022692"/>
    </source>
</evidence>
<dbReference type="InterPro" id="IPR036942">
    <property type="entry name" value="Beta-barrel_TonB_sf"/>
</dbReference>
<feature type="chain" id="PRO_5028189823" evidence="13">
    <location>
        <begin position="20"/>
        <end position="619"/>
    </location>
</feature>
<dbReference type="Gene3D" id="2.170.130.10">
    <property type="entry name" value="TonB-dependent receptor, plug domain"/>
    <property type="match status" value="1"/>
</dbReference>
<dbReference type="Proteomes" id="UP000515317">
    <property type="component" value="Chromosome"/>
</dbReference>
<dbReference type="PROSITE" id="PS52016">
    <property type="entry name" value="TONB_DEPENDENT_REC_3"/>
    <property type="match status" value="1"/>
</dbReference>
<evidence type="ECO:0000259" key="14">
    <source>
        <dbReference type="Pfam" id="PF00593"/>
    </source>
</evidence>
<feature type="domain" description="TonB-dependent receptor plug" evidence="15">
    <location>
        <begin position="42"/>
        <end position="149"/>
    </location>
</feature>
<dbReference type="PANTHER" id="PTHR30069">
    <property type="entry name" value="TONB-DEPENDENT OUTER MEMBRANE RECEPTOR"/>
    <property type="match status" value="1"/>
</dbReference>
<evidence type="ECO:0000313" key="16">
    <source>
        <dbReference type="EMBL" id="BCJ92265.1"/>
    </source>
</evidence>
<comment type="subcellular location">
    <subcellularLocation>
        <location evidence="1 10">Cell outer membrane</location>
        <topology evidence="1 10">Multi-pass membrane protein</topology>
    </subcellularLocation>
</comment>
<evidence type="ECO:0000256" key="12">
    <source>
        <dbReference type="RuleBase" id="RU003357"/>
    </source>
</evidence>
<proteinExistence type="inferred from homology"/>
<evidence type="ECO:0000259" key="15">
    <source>
        <dbReference type="Pfam" id="PF07715"/>
    </source>
</evidence>
<evidence type="ECO:0000256" key="10">
    <source>
        <dbReference type="PROSITE-ProRule" id="PRU01360"/>
    </source>
</evidence>
<evidence type="ECO:0000313" key="17">
    <source>
        <dbReference type="Proteomes" id="UP000515317"/>
    </source>
</evidence>
<dbReference type="GO" id="GO:0006811">
    <property type="term" value="P:monoatomic ion transport"/>
    <property type="evidence" value="ECO:0007669"/>
    <property type="project" value="UniProtKB-KW"/>
</dbReference>
<evidence type="ECO:0000256" key="11">
    <source>
        <dbReference type="PROSITE-ProRule" id="PRU10144"/>
    </source>
</evidence>
<sequence>MLRCVLLASAAVFSLPAFAQSQLPPVELDEISVSANLTPTPTKEVASAVTIITGDELQQRQIRLVSDALRSVPGVAVNRTGGPGGLTQVRLRGSEGNHTLVTIDGIEVNDPGGGSEFNFAHLLVQDIDRIEVLRGPQSSLYGSDAIGGVVNIVSKRGEGPARLAGYIEGGNRGTAAGGVTLSGSTDRVDYLFSGAGLRTDGFSSAAEARGWDEKDGYENASGFAKVGFQATDYLRFDFVGRGTSYFAEGDDEPPGGAVDFVSDLDGETFFGRAQAKLDLFDGAWQQIFGASTLSHNREFYYDTFPPSTIDGEKTKFDYRSNFFHTSGEFDHTVSFLAEREDEHVEQFGTFDEEVGQTGIAGEYKLGVWDSLFFTGSARHDFNEGFADATTYKLSAAYFFEQTGTKIRTSYGTGVKNPTLIELFGTFPGFVPNPNLEPESAEGWDVGLDQTLFDGRMSFDLTYFDQTISDLIQSQGNTVVNLPGESEIHGVELGVSVRPVDDLTMRASFTWQDAQGPEGEELIRRPEFLGSFDLDYVFYDGRANAGFSVIYNGAQYDLPYWNPLVELEDFVLVNIRAGYKITENAELYGRVENLLDEEYEEIYTYGGAGRLAIVGMRASF</sequence>
<dbReference type="GO" id="GO:0009279">
    <property type="term" value="C:cell outer membrane"/>
    <property type="evidence" value="ECO:0007669"/>
    <property type="project" value="UniProtKB-SubCell"/>
</dbReference>
<dbReference type="AlphaFoldDB" id="A0A6S6QXK6"/>
<gene>
    <name evidence="16" type="ORF">IZ6_30000</name>
</gene>
<evidence type="ECO:0000256" key="7">
    <source>
        <dbReference type="ARBA" id="ARBA00023077"/>
    </source>
</evidence>
<dbReference type="InterPro" id="IPR012910">
    <property type="entry name" value="Plug_dom"/>
</dbReference>
<evidence type="ECO:0000256" key="1">
    <source>
        <dbReference type="ARBA" id="ARBA00004571"/>
    </source>
</evidence>
<keyword evidence="9 10" id="KW-0998">Cell outer membrane</keyword>
<evidence type="ECO:0000256" key="5">
    <source>
        <dbReference type="ARBA" id="ARBA00022729"/>
    </source>
</evidence>
<evidence type="ECO:0000256" key="13">
    <source>
        <dbReference type="SAM" id="SignalP"/>
    </source>
</evidence>
<dbReference type="InterPro" id="IPR039426">
    <property type="entry name" value="TonB-dep_rcpt-like"/>
</dbReference>
<evidence type="ECO:0000256" key="9">
    <source>
        <dbReference type="ARBA" id="ARBA00023237"/>
    </source>
</evidence>
<keyword evidence="8 10" id="KW-0472">Membrane</keyword>
<keyword evidence="7 12" id="KW-0798">TonB box</keyword>
<keyword evidence="6" id="KW-0406">Ion transport</keyword>
<reference evidence="16 17" key="1">
    <citation type="submission" date="2020-08" db="EMBL/GenBank/DDBJ databases">
        <title>Genome sequence of Rhizobiales bacterium strain IZ6.</title>
        <authorList>
            <person name="Nakai R."/>
            <person name="Naganuma T."/>
        </authorList>
    </citation>
    <scope>NUCLEOTIDE SEQUENCE [LARGE SCALE GENOMIC DNA]</scope>
    <source>
        <strain evidence="16 17">IZ6</strain>
    </source>
</reference>
<comment type="similarity">
    <text evidence="10 12">Belongs to the TonB-dependent receptor family.</text>
</comment>
<dbReference type="InterPro" id="IPR000531">
    <property type="entry name" value="Beta-barrel_TonB"/>
</dbReference>
<dbReference type="CDD" id="cd01347">
    <property type="entry name" value="ligand_gated_channel"/>
    <property type="match status" value="1"/>
</dbReference>
<dbReference type="KEGG" id="tso:IZ6_30000"/>
<dbReference type="GO" id="GO:0015889">
    <property type="term" value="P:cobalamin transport"/>
    <property type="evidence" value="ECO:0007669"/>
    <property type="project" value="TreeGrafter"/>
</dbReference>
<keyword evidence="5 13" id="KW-0732">Signal</keyword>
<organism evidence="16 17">
    <name type="scientific">Terrihabitans soli</name>
    <dbReference type="NCBI Taxonomy" id="708113"/>
    <lineage>
        <taxon>Bacteria</taxon>
        <taxon>Pseudomonadati</taxon>
        <taxon>Pseudomonadota</taxon>
        <taxon>Alphaproteobacteria</taxon>
        <taxon>Hyphomicrobiales</taxon>
        <taxon>Terrihabitans</taxon>
    </lineage>
</organism>
<dbReference type="Gene3D" id="2.40.170.20">
    <property type="entry name" value="TonB-dependent receptor, beta-barrel domain"/>
    <property type="match status" value="1"/>
</dbReference>
<name>A0A6S6QXK6_9HYPH</name>
<dbReference type="InterPro" id="IPR037066">
    <property type="entry name" value="Plug_dom_sf"/>
</dbReference>
<feature type="short sequence motif" description="TonB C-terminal box" evidence="11">
    <location>
        <begin position="602"/>
        <end position="619"/>
    </location>
</feature>
<dbReference type="EMBL" id="AP023361">
    <property type="protein sequence ID" value="BCJ92265.1"/>
    <property type="molecule type" value="Genomic_DNA"/>
</dbReference>
<evidence type="ECO:0000256" key="2">
    <source>
        <dbReference type="ARBA" id="ARBA00022448"/>
    </source>
</evidence>
<keyword evidence="16" id="KW-0675">Receptor</keyword>
<keyword evidence="3 10" id="KW-1134">Transmembrane beta strand</keyword>
<feature type="signal peptide" evidence="13">
    <location>
        <begin position="1"/>
        <end position="19"/>
    </location>
</feature>
<dbReference type="SUPFAM" id="SSF56935">
    <property type="entry name" value="Porins"/>
    <property type="match status" value="1"/>
</dbReference>
<dbReference type="Pfam" id="PF07715">
    <property type="entry name" value="Plug"/>
    <property type="match status" value="1"/>
</dbReference>
<dbReference type="RefSeq" id="WP_222875853.1">
    <property type="nucleotide sequence ID" value="NZ_AP023361.1"/>
</dbReference>
<dbReference type="PANTHER" id="PTHR30069:SF53">
    <property type="entry name" value="COLICIN I RECEPTOR-RELATED"/>
    <property type="match status" value="1"/>
</dbReference>
<dbReference type="InterPro" id="IPR010917">
    <property type="entry name" value="TonB_rcpt_CS"/>
</dbReference>
<keyword evidence="17" id="KW-1185">Reference proteome</keyword>
<feature type="domain" description="TonB-dependent receptor-like beta-barrel" evidence="14">
    <location>
        <begin position="196"/>
        <end position="593"/>
    </location>
</feature>
<protein>
    <submittedName>
        <fullName evidence="16">TonB-dependent receptor</fullName>
    </submittedName>
</protein>
<keyword evidence="2 10" id="KW-0813">Transport</keyword>
<evidence type="ECO:0000256" key="6">
    <source>
        <dbReference type="ARBA" id="ARBA00023065"/>
    </source>
</evidence>
<evidence type="ECO:0000256" key="3">
    <source>
        <dbReference type="ARBA" id="ARBA00022452"/>
    </source>
</evidence>
<dbReference type="PROSITE" id="PS01156">
    <property type="entry name" value="TONB_DEPENDENT_REC_2"/>
    <property type="match status" value="1"/>
</dbReference>
<accession>A0A6S6QXK6</accession>